<dbReference type="OrthoDB" id="9809324at2"/>
<dbReference type="InterPro" id="IPR027417">
    <property type="entry name" value="P-loop_NTPase"/>
</dbReference>
<dbReference type="GO" id="GO:0016887">
    <property type="term" value="F:ATP hydrolysis activity"/>
    <property type="evidence" value="ECO:0007669"/>
    <property type="project" value="InterPro"/>
</dbReference>
<name>L8JT72_9BACT</name>
<reference evidence="2 3" key="1">
    <citation type="submission" date="2012-12" db="EMBL/GenBank/DDBJ databases">
        <title>Genome assembly of Fulvivirga imtechensis AK7.</title>
        <authorList>
            <person name="Nupur N."/>
            <person name="Khatri I."/>
            <person name="Kumar R."/>
            <person name="Subramanian S."/>
            <person name="Pinnaka A."/>
        </authorList>
    </citation>
    <scope>NUCLEOTIDE SEQUENCE [LARGE SCALE GENOMIC DNA]</scope>
    <source>
        <strain evidence="2 3">AK7</strain>
    </source>
</reference>
<evidence type="ECO:0000259" key="1">
    <source>
        <dbReference type="Pfam" id="PF13304"/>
    </source>
</evidence>
<evidence type="ECO:0000313" key="2">
    <source>
        <dbReference type="EMBL" id="ELR71413.1"/>
    </source>
</evidence>
<dbReference type="RefSeq" id="WP_009580058.1">
    <property type="nucleotide sequence ID" value="NZ_AMZN01000040.1"/>
</dbReference>
<dbReference type="PATRIC" id="fig|1237149.3.peg.2509"/>
<dbReference type="SUPFAM" id="SSF52540">
    <property type="entry name" value="P-loop containing nucleoside triphosphate hydrolases"/>
    <property type="match status" value="1"/>
</dbReference>
<organism evidence="2 3">
    <name type="scientific">Fulvivirga imtechensis AK7</name>
    <dbReference type="NCBI Taxonomy" id="1237149"/>
    <lineage>
        <taxon>Bacteria</taxon>
        <taxon>Pseudomonadati</taxon>
        <taxon>Bacteroidota</taxon>
        <taxon>Cytophagia</taxon>
        <taxon>Cytophagales</taxon>
        <taxon>Fulvivirgaceae</taxon>
        <taxon>Fulvivirga</taxon>
    </lineage>
</organism>
<protein>
    <recommendedName>
        <fullName evidence="1">ATPase AAA-type core domain-containing protein</fullName>
    </recommendedName>
</protein>
<dbReference type="Gene3D" id="3.40.50.300">
    <property type="entry name" value="P-loop containing nucleotide triphosphate hydrolases"/>
    <property type="match status" value="1"/>
</dbReference>
<dbReference type="EMBL" id="AMZN01000040">
    <property type="protein sequence ID" value="ELR71413.1"/>
    <property type="molecule type" value="Genomic_DNA"/>
</dbReference>
<proteinExistence type="predicted"/>
<dbReference type="GO" id="GO:0005524">
    <property type="term" value="F:ATP binding"/>
    <property type="evidence" value="ECO:0007669"/>
    <property type="project" value="InterPro"/>
</dbReference>
<dbReference type="PANTHER" id="PTHR40396">
    <property type="entry name" value="ATPASE-LIKE PROTEIN"/>
    <property type="match status" value="1"/>
</dbReference>
<keyword evidence="3" id="KW-1185">Reference proteome</keyword>
<dbReference type="PANTHER" id="PTHR40396:SF1">
    <property type="entry name" value="ATPASE AAA-TYPE CORE DOMAIN-CONTAINING PROTEIN"/>
    <property type="match status" value="1"/>
</dbReference>
<dbReference type="STRING" id="1237149.C900_02754"/>
<dbReference type="InterPro" id="IPR003959">
    <property type="entry name" value="ATPase_AAA_core"/>
</dbReference>
<dbReference type="Pfam" id="PF13304">
    <property type="entry name" value="AAA_21"/>
    <property type="match status" value="1"/>
</dbReference>
<evidence type="ECO:0000313" key="3">
    <source>
        <dbReference type="Proteomes" id="UP000011135"/>
    </source>
</evidence>
<dbReference type="eggNOG" id="COG1106">
    <property type="taxonomic scope" value="Bacteria"/>
</dbReference>
<dbReference type="AlphaFoldDB" id="L8JT72"/>
<accession>L8JT72</accession>
<sequence length="421" mass="49035">MVLEIRLSNFFSIKEEVILDLRAGNIQTKNAKELQCNLFTHNDENILKTVAIYGANASGKSNIIKAIRFCCRMIFNSHTHNENILFNFQPFKFDGYQNKPSKFFIRFVSNETEYEYSYSLTRTEIITEELYHYPNNRKAKVFTRDESIDGKKRNKYSFSNVIKRPFDVAENTSVKTLFISRASQMDRGIGKELFNYFNEKFILGYTDYNSLSLEHNLIANKNFLLKALQIADSDIVDISYRKEKVKLKSLKFIFGSESDSVSNEDTENEILKIETYHKSEPKVAFDFNTEESDGTKKLFICLLSILDIVRNNKTLLIDELETSLHSKLVEFIINLFHASDRAQLIFTTHNTNLLDMKKLRRDQIFFVNKQQDGASDLYSLFDYKDFRENMDAEKGYLQGRFDAIPFIDETKSSLKSILDGE</sequence>
<comment type="caution">
    <text evidence="2">The sequence shown here is derived from an EMBL/GenBank/DDBJ whole genome shotgun (WGS) entry which is preliminary data.</text>
</comment>
<feature type="domain" description="ATPase AAA-type core" evidence="1">
    <location>
        <begin position="51"/>
        <end position="355"/>
    </location>
</feature>
<dbReference type="Proteomes" id="UP000011135">
    <property type="component" value="Unassembled WGS sequence"/>
</dbReference>
<gene>
    <name evidence="2" type="ORF">C900_02754</name>
</gene>